<name>A0A9P3CIU7_9PEZI</name>
<feature type="chain" id="PRO_5040165235" evidence="2">
    <location>
        <begin position="21"/>
        <end position="215"/>
    </location>
</feature>
<dbReference type="OrthoDB" id="10575242at2759"/>
<dbReference type="RefSeq" id="XP_044656659.1">
    <property type="nucleotide sequence ID" value="XM_044800724.1"/>
</dbReference>
<evidence type="ECO:0000256" key="1">
    <source>
        <dbReference type="SAM" id="MobiDB-lite"/>
    </source>
</evidence>
<feature type="region of interest" description="Disordered" evidence="1">
    <location>
        <begin position="81"/>
        <end position="104"/>
    </location>
</feature>
<evidence type="ECO:0000256" key="2">
    <source>
        <dbReference type="SAM" id="SignalP"/>
    </source>
</evidence>
<dbReference type="GeneID" id="68291025"/>
<evidence type="ECO:0000313" key="3">
    <source>
        <dbReference type="EMBL" id="GIZ42172.1"/>
    </source>
</evidence>
<feature type="signal peptide" evidence="2">
    <location>
        <begin position="1"/>
        <end position="20"/>
    </location>
</feature>
<organism evidence="3 4">
    <name type="scientific">Cercospora kikuchii</name>
    <dbReference type="NCBI Taxonomy" id="84275"/>
    <lineage>
        <taxon>Eukaryota</taxon>
        <taxon>Fungi</taxon>
        <taxon>Dikarya</taxon>
        <taxon>Ascomycota</taxon>
        <taxon>Pezizomycotina</taxon>
        <taxon>Dothideomycetes</taxon>
        <taxon>Dothideomycetidae</taxon>
        <taxon>Mycosphaerellales</taxon>
        <taxon>Mycosphaerellaceae</taxon>
        <taxon>Cercospora</taxon>
    </lineage>
</organism>
<keyword evidence="4" id="KW-1185">Reference proteome</keyword>
<dbReference type="Proteomes" id="UP000825890">
    <property type="component" value="Unassembled WGS sequence"/>
</dbReference>
<accession>A0A9P3CIU7</accession>
<proteinExistence type="predicted"/>
<evidence type="ECO:0000313" key="4">
    <source>
        <dbReference type="Proteomes" id="UP000825890"/>
    </source>
</evidence>
<comment type="caution">
    <text evidence="3">The sequence shown here is derived from an EMBL/GenBank/DDBJ whole genome shotgun (WGS) entry which is preliminary data.</text>
</comment>
<dbReference type="EMBL" id="BOLY01000003">
    <property type="protein sequence ID" value="GIZ42172.1"/>
    <property type="molecule type" value="Genomic_DNA"/>
</dbReference>
<protein>
    <submittedName>
        <fullName evidence="3">Uncharacterized protein</fullName>
    </submittedName>
</protein>
<reference evidence="3 4" key="1">
    <citation type="submission" date="2021-01" db="EMBL/GenBank/DDBJ databases">
        <title>Cercospora kikuchii MAFF 305040 whole genome shotgun sequence.</title>
        <authorList>
            <person name="Kashiwa T."/>
            <person name="Suzuki T."/>
        </authorList>
    </citation>
    <scope>NUCLEOTIDE SEQUENCE [LARGE SCALE GENOMIC DNA]</scope>
    <source>
        <strain evidence="3 4">MAFF 305040</strain>
    </source>
</reference>
<keyword evidence="2" id="KW-0732">Signal</keyword>
<gene>
    <name evidence="3" type="ORF">CKM354_000545000</name>
</gene>
<sequence>MQFKYLAALLASTTVSGVVAAPEPVINARALEAREEQAEQAAQAAQMQQAQQAQQAKQAAQMQQVNQGAQVQQAGQAVQVQQGTNAPAAEPKKEADPKTESSAFSIPFFGNGGSGSGITVNYDPVIDPYRRYPYYPDPIYPRPIYPDFPPVINPLYNFCPSYLQCNNNFDCVSFTVQTDFYGFNTCLTTNSYQRCSCTYPLPPFNPYGPPYGPYY</sequence>
<feature type="compositionally biased region" description="Basic and acidic residues" evidence="1">
    <location>
        <begin position="90"/>
        <end position="99"/>
    </location>
</feature>
<dbReference type="AlphaFoldDB" id="A0A9P3CIU7"/>